<accession>A0A6A6U390</accession>
<dbReference type="AlphaFoldDB" id="A0A6A6U390"/>
<evidence type="ECO:0000313" key="2">
    <source>
        <dbReference type="EMBL" id="KAF2665887.1"/>
    </source>
</evidence>
<dbReference type="Proteomes" id="UP000799302">
    <property type="component" value="Unassembled WGS sequence"/>
</dbReference>
<sequence length="226" mass="25900">MAPQQRSTSSPTFIPVKSEWDVFAHISLIIGFFSTILAFITTAAENLYAKVCQCFDYSTTIRRHEAALNECILAYESWLNFWGNRVAKYELLFGVEGTKQIQRCKSLIQTYKEQLRSPDSGEIVESSWRGIYRIFGPLQISERRLGHFKDEIERLEKISLVYFVWEEDSKAHVGRPPELVERVRDRITSRLCEVNVDGVVTVDDVQNGFLDPVAGQIVEDMRGLDG</sequence>
<keyword evidence="1" id="KW-0472">Membrane</keyword>
<proteinExistence type="predicted"/>
<evidence type="ECO:0000313" key="3">
    <source>
        <dbReference type="Proteomes" id="UP000799302"/>
    </source>
</evidence>
<keyword evidence="1" id="KW-0812">Transmembrane</keyword>
<dbReference type="EMBL" id="MU004239">
    <property type="protein sequence ID" value="KAF2665887.1"/>
    <property type="molecule type" value="Genomic_DNA"/>
</dbReference>
<reference evidence="2" key="1">
    <citation type="journal article" date="2020" name="Stud. Mycol.">
        <title>101 Dothideomycetes genomes: a test case for predicting lifestyles and emergence of pathogens.</title>
        <authorList>
            <person name="Haridas S."/>
            <person name="Albert R."/>
            <person name="Binder M."/>
            <person name="Bloem J."/>
            <person name="Labutti K."/>
            <person name="Salamov A."/>
            <person name="Andreopoulos B."/>
            <person name="Baker S."/>
            <person name="Barry K."/>
            <person name="Bills G."/>
            <person name="Bluhm B."/>
            <person name="Cannon C."/>
            <person name="Castanera R."/>
            <person name="Culley D."/>
            <person name="Daum C."/>
            <person name="Ezra D."/>
            <person name="Gonzalez J."/>
            <person name="Henrissat B."/>
            <person name="Kuo A."/>
            <person name="Liang C."/>
            <person name="Lipzen A."/>
            <person name="Lutzoni F."/>
            <person name="Magnuson J."/>
            <person name="Mondo S."/>
            <person name="Nolan M."/>
            <person name="Ohm R."/>
            <person name="Pangilinan J."/>
            <person name="Park H.-J."/>
            <person name="Ramirez L."/>
            <person name="Alfaro M."/>
            <person name="Sun H."/>
            <person name="Tritt A."/>
            <person name="Yoshinaga Y."/>
            <person name="Zwiers L.-H."/>
            <person name="Turgeon B."/>
            <person name="Goodwin S."/>
            <person name="Spatafora J."/>
            <person name="Crous P."/>
            <person name="Grigoriev I."/>
        </authorList>
    </citation>
    <scope>NUCLEOTIDE SEQUENCE</scope>
    <source>
        <strain evidence="2">CBS 115976</strain>
    </source>
</reference>
<evidence type="ECO:0000256" key="1">
    <source>
        <dbReference type="SAM" id="Phobius"/>
    </source>
</evidence>
<name>A0A6A6U390_9PEZI</name>
<gene>
    <name evidence="2" type="ORF">BT63DRAFT_458251</name>
</gene>
<organism evidence="2 3">
    <name type="scientific">Microthyrium microscopicum</name>
    <dbReference type="NCBI Taxonomy" id="703497"/>
    <lineage>
        <taxon>Eukaryota</taxon>
        <taxon>Fungi</taxon>
        <taxon>Dikarya</taxon>
        <taxon>Ascomycota</taxon>
        <taxon>Pezizomycotina</taxon>
        <taxon>Dothideomycetes</taxon>
        <taxon>Dothideomycetes incertae sedis</taxon>
        <taxon>Microthyriales</taxon>
        <taxon>Microthyriaceae</taxon>
        <taxon>Microthyrium</taxon>
    </lineage>
</organism>
<protein>
    <submittedName>
        <fullName evidence="2">Uncharacterized protein</fullName>
    </submittedName>
</protein>
<keyword evidence="3" id="KW-1185">Reference proteome</keyword>
<keyword evidence="1" id="KW-1133">Transmembrane helix</keyword>
<feature type="transmembrane region" description="Helical" evidence="1">
    <location>
        <begin position="22"/>
        <end position="40"/>
    </location>
</feature>